<dbReference type="InterPro" id="IPR011577">
    <property type="entry name" value="Cyt_b561_bac/Ni-Hgenase"/>
</dbReference>
<feature type="transmembrane region" description="Helical" evidence="6">
    <location>
        <begin position="39"/>
        <end position="60"/>
    </location>
</feature>
<comment type="caution">
    <text evidence="8">The sequence shown here is derived from an EMBL/GenBank/DDBJ whole genome shotgun (WGS) entry which is preliminary data.</text>
</comment>
<protein>
    <submittedName>
        <fullName evidence="8">Cytochrome b/b6 domain-containing protein</fullName>
    </submittedName>
</protein>
<dbReference type="RefSeq" id="WP_340359666.1">
    <property type="nucleotide sequence ID" value="NZ_JBBKZU010000013.1"/>
</dbReference>
<sequence>MANARDTVRVWDPAQRILHWGLVISVALAWWAGEGRLALHVRVGYVALAIVVARIALGLFGSRHARFSDFVFGPPAVLGYAKRVAAGREERHLGHNPLGGWMVLLLLACLAVVCVSGFLYTTDAFWGVEWVEEMHRASAWTLVALIAAHVAGVVFTSIRHRENLVAAMFSGRKRSATRGDD</sequence>
<feature type="domain" description="Cytochrome b561 bacterial/Ni-hydrogenase" evidence="7">
    <location>
        <begin position="10"/>
        <end position="171"/>
    </location>
</feature>
<evidence type="ECO:0000256" key="3">
    <source>
        <dbReference type="ARBA" id="ARBA00022692"/>
    </source>
</evidence>
<dbReference type="Pfam" id="PF01292">
    <property type="entry name" value="Ni_hydr_CYTB"/>
    <property type="match status" value="1"/>
</dbReference>
<accession>A0ABU8VLH9</accession>
<dbReference type="SUPFAM" id="SSF81342">
    <property type="entry name" value="Transmembrane di-heme cytochromes"/>
    <property type="match status" value="1"/>
</dbReference>
<proteinExistence type="predicted"/>
<comment type="subcellular location">
    <subcellularLocation>
        <location evidence="1">Cell membrane</location>
        <topology evidence="1">Multi-pass membrane protein</topology>
    </subcellularLocation>
</comment>
<keyword evidence="3 6" id="KW-0812">Transmembrane</keyword>
<organism evidence="8 9">
    <name type="scientific">Variovorax ureilyticus</name>
    <dbReference type="NCBI Taxonomy" id="1836198"/>
    <lineage>
        <taxon>Bacteria</taxon>
        <taxon>Pseudomonadati</taxon>
        <taxon>Pseudomonadota</taxon>
        <taxon>Betaproteobacteria</taxon>
        <taxon>Burkholderiales</taxon>
        <taxon>Comamonadaceae</taxon>
        <taxon>Variovorax</taxon>
    </lineage>
</organism>
<dbReference type="PANTHER" id="PTHR30485:SF2">
    <property type="entry name" value="BLL0597 PROTEIN"/>
    <property type="match status" value="1"/>
</dbReference>
<evidence type="ECO:0000256" key="1">
    <source>
        <dbReference type="ARBA" id="ARBA00004651"/>
    </source>
</evidence>
<evidence type="ECO:0000313" key="8">
    <source>
        <dbReference type="EMBL" id="MEJ8814435.1"/>
    </source>
</evidence>
<dbReference type="EMBL" id="JBBKZU010000013">
    <property type="protein sequence ID" value="MEJ8814435.1"/>
    <property type="molecule type" value="Genomic_DNA"/>
</dbReference>
<evidence type="ECO:0000256" key="6">
    <source>
        <dbReference type="SAM" id="Phobius"/>
    </source>
</evidence>
<evidence type="ECO:0000256" key="2">
    <source>
        <dbReference type="ARBA" id="ARBA00022475"/>
    </source>
</evidence>
<dbReference type="Gene3D" id="1.20.950.20">
    <property type="entry name" value="Transmembrane di-heme cytochromes, Chain C"/>
    <property type="match status" value="1"/>
</dbReference>
<name>A0ABU8VLH9_9BURK</name>
<evidence type="ECO:0000259" key="7">
    <source>
        <dbReference type="Pfam" id="PF01292"/>
    </source>
</evidence>
<evidence type="ECO:0000256" key="4">
    <source>
        <dbReference type="ARBA" id="ARBA00022989"/>
    </source>
</evidence>
<dbReference type="PANTHER" id="PTHR30485">
    <property type="entry name" value="NI/FE-HYDROGENASE 1 B-TYPE CYTOCHROME SUBUNIT"/>
    <property type="match status" value="1"/>
</dbReference>
<keyword evidence="9" id="KW-1185">Reference proteome</keyword>
<evidence type="ECO:0000256" key="5">
    <source>
        <dbReference type="ARBA" id="ARBA00023136"/>
    </source>
</evidence>
<feature type="transmembrane region" description="Helical" evidence="6">
    <location>
        <begin position="17"/>
        <end position="33"/>
    </location>
</feature>
<gene>
    <name evidence="8" type="ORF">WKW77_25380</name>
</gene>
<keyword evidence="5 6" id="KW-0472">Membrane</keyword>
<dbReference type="Proteomes" id="UP001365846">
    <property type="component" value="Unassembled WGS sequence"/>
</dbReference>
<evidence type="ECO:0000313" key="9">
    <source>
        <dbReference type="Proteomes" id="UP001365846"/>
    </source>
</evidence>
<dbReference type="InterPro" id="IPR051542">
    <property type="entry name" value="Hydrogenase_cytochrome"/>
</dbReference>
<reference evidence="8 9" key="1">
    <citation type="submission" date="2024-03" db="EMBL/GenBank/DDBJ databases">
        <title>Novel species of the genus Variovorax.</title>
        <authorList>
            <person name="Liu Q."/>
            <person name="Xin Y.-H."/>
        </authorList>
    </citation>
    <scope>NUCLEOTIDE SEQUENCE [LARGE SCALE GENOMIC DNA]</scope>
    <source>
        <strain evidence="8 9">KACC 18899</strain>
    </source>
</reference>
<dbReference type="InterPro" id="IPR016174">
    <property type="entry name" value="Di-haem_cyt_TM"/>
</dbReference>
<feature type="transmembrane region" description="Helical" evidence="6">
    <location>
        <begin position="98"/>
        <end position="119"/>
    </location>
</feature>
<keyword evidence="2" id="KW-1003">Cell membrane</keyword>
<feature type="transmembrane region" description="Helical" evidence="6">
    <location>
        <begin position="139"/>
        <end position="158"/>
    </location>
</feature>
<keyword evidence="4 6" id="KW-1133">Transmembrane helix</keyword>